<gene>
    <name evidence="2" type="primary">MSG</name>
</gene>
<dbReference type="AlphaFoldDB" id="Q96TT8"/>
<accession>Q96TT8</accession>
<sequence>MRVALFALSAQVGCALAALLNDAYRPDFEEVRDHDALSASLHNGKQLGAGHLGEPRRLYRRSDDEYDELDARMDHEDDLELRMHLDTSFDKDVAFDAAGLESGHSLARAVARAVKRR</sequence>
<dbReference type="VEuPathDB" id="FungiDB:T551_00002"/>
<name>Q96TT8_PNEJI</name>
<evidence type="ECO:0000256" key="1">
    <source>
        <dbReference type="SAM" id="SignalP"/>
    </source>
</evidence>
<keyword evidence="1" id="KW-0732">Signal</keyword>
<dbReference type="EMBL" id="AF367050">
    <property type="protein sequence ID" value="AAL23911.1"/>
    <property type="molecule type" value="Genomic_DNA"/>
</dbReference>
<feature type="chain" id="PRO_5004324176" evidence="1">
    <location>
        <begin position="18"/>
        <end position="117"/>
    </location>
</feature>
<feature type="non-terminal residue" evidence="2">
    <location>
        <position position="117"/>
    </location>
</feature>
<organism evidence="2">
    <name type="scientific">Pneumocystis jirovecii</name>
    <name type="common">Human pneumocystis pneumonia agent</name>
    <dbReference type="NCBI Taxonomy" id="42068"/>
    <lineage>
        <taxon>Eukaryota</taxon>
        <taxon>Fungi</taxon>
        <taxon>Dikarya</taxon>
        <taxon>Ascomycota</taxon>
        <taxon>Taphrinomycotina</taxon>
        <taxon>Pneumocystomycetes</taxon>
        <taxon>Pneumocystaceae</taxon>
        <taxon>Pneumocystis</taxon>
    </lineage>
</organism>
<reference evidence="2" key="1">
    <citation type="journal article" date="2001" name="Mol. Microbiol.">
        <title>Characterization of the expression site of the major surface glycoprotein of human-derived Pneumocystis carinii.</title>
        <authorList>
            <person name="Kutty G."/>
            <person name="Ma L."/>
            <person name="Kovacs J.A."/>
        </authorList>
    </citation>
    <scope>NUCLEOTIDE SEQUENCE</scope>
</reference>
<protein>
    <submittedName>
        <fullName evidence="2">Major surface glycoprotein</fullName>
    </submittedName>
</protein>
<feature type="signal peptide" evidence="1">
    <location>
        <begin position="1"/>
        <end position="17"/>
    </location>
</feature>
<evidence type="ECO:0000313" key="2">
    <source>
        <dbReference type="EMBL" id="AAL23911.1"/>
    </source>
</evidence>
<proteinExistence type="predicted"/>